<keyword evidence="3" id="KW-1185">Reference proteome</keyword>
<gene>
    <name evidence="2" type="ORF">ABID43_002578</name>
</gene>
<keyword evidence="1" id="KW-0812">Transmembrane</keyword>
<evidence type="ECO:0000313" key="2">
    <source>
        <dbReference type="EMBL" id="MET3693034.1"/>
    </source>
</evidence>
<dbReference type="EMBL" id="JBEPMM010000006">
    <property type="protein sequence ID" value="MET3693034.1"/>
    <property type="molecule type" value="Genomic_DNA"/>
</dbReference>
<reference evidence="2 3" key="1">
    <citation type="submission" date="2024-06" db="EMBL/GenBank/DDBJ databases">
        <title>Genomic Encyclopedia of Type Strains, Phase IV (KMG-IV): sequencing the most valuable type-strain genomes for metagenomic binning, comparative biology and taxonomic classification.</title>
        <authorList>
            <person name="Goeker M."/>
        </authorList>
    </citation>
    <scope>NUCLEOTIDE SEQUENCE [LARGE SCALE GENOMIC DNA]</scope>
    <source>
        <strain evidence="2 3">DSM 21331</strain>
    </source>
</reference>
<proteinExistence type="predicted"/>
<keyword evidence="1" id="KW-0472">Membrane</keyword>
<evidence type="ECO:0000313" key="3">
    <source>
        <dbReference type="Proteomes" id="UP001549145"/>
    </source>
</evidence>
<name>A0ABV2L5D5_9HYPH</name>
<dbReference type="Proteomes" id="UP001549145">
    <property type="component" value="Unassembled WGS sequence"/>
</dbReference>
<accession>A0ABV2L5D5</accession>
<dbReference type="RefSeq" id="WP_238279856.1">
    <property type="nucleotide sequence ID" value="NZ_BPQL01000068.1"/>
</dbReference>
<organism evidence="2 3">
    <name type="scientific">Methylobacterium goesingense</name>
    <dbReference type="NCBI Taxonomy" id="243690"/>
    <lineage>
        <taxon>Bacteria</taxon>
        <taxon>Pseudomonadati</taxon>
        <taxon>Pseudomonadota</taxon>
        <taxon>Alphaproteobacteria</taxon>
        <taxon>Hyphomicrobiales</taxon>
        <taxon>Methylobacteriaceae</taxon>
        <taxon>Methylobacterium</taxon>
    </lineage>
</organism>
<sequence>MADISKFRDLDKRMAERRGAGTAVRDLSGPNKGSTDFEKPFSSPLGWLGAVLLNIALVVAVGLATVLVPPLMACSEQSARGFYAGDTFGACALRGISTRFRDFDGRIRKIILNSGQ</sequence>
<protein>
    <submittedName>
        <fullName evidence="2">Uncharacterized protein</fullName>
    </submittedName>
</protein>
<feature type="transmembrane region" description="Helical" evidence="1">
    <location>
        <begin position="45"/>
        <end position="68"/>
    </location>
</feature>
<evidence type="ECO:0000256" key="1">
    <source>
        <dbReference type="SAM" id="Phobius"/>
    </source>
</evidence>
<keyword evidence="1" id="KW-1133">Transmembrane helix</keyword>
<comment type="caution">
    <text evidence="2">The sequence shown here is derived from an EMBL/GenBank/DDBJ whole genome shotgun (WGS) entry which is preliminary data.</text>
</comment>